<feature type="transmembrane region" description="Helical" evidence="12">
    <location>
        <begin position="95"/>
        <end position="123"/>
    </location>
</feature>
<dbReference type="AlphaFoldDB" id="A0A917ENR2"/>
<feature type="transmembrane region" description="Helical" evidence="12">
    <location>
        <begin position="144"/>
        <end position="171"/>
    </location>
</feature>
<keyword evidence="14" id="KW-1185">Reference proteome</keyword>
<evidence type="ECO:0000256" key="8">
    <source>
        <dbReference type="ARBA" id="ARBA00022927"/>
    </source>
</evidence>
<evidence type="ECO:0000256" key="12">
    <source>
        <dbReference type="RuleBase" id="RU364091"/>
    </source>
</evidence>
<evidence type="ECO:0000256" key="1">
    <source>
        <dbReference type="ARBA" id="ARBA00004651"/>
    </source>
</evidence>
<keyword evidence="13" id="KW-0282">Flagellum</keyword>
<dbReference type="RefSeq" id="WP_188387700.1">
    <property type="nucleotide sequence ID" value="NZ_BMFK01000001.1"/>
</dbReference>
<keyword evidence="10 12" id="KW-0472">Membrane</keyword>
<dbReference type="PANTHER" id="PTHR30531">
    <property type="entry name" value="FLAGELLAR BIOSYNTHETIC PROTEIN FLHB"/>
    <property type="match status" value="1"/>
</dbReference>
<dbReference type="InterPro" id="IPR006135">
    <property type="entry name" value="T3SS_substrate_exporter"/>
</dbReference>
<dbReference type="InterPro" id="IPR006136">
    <property type="entry name" value="FlhB"/>
</dbReference>
<dbReference type="Gene3D" id="6.10.250.2080">
    <property type="match status" value="1"/>
</dbReference>
<dbReference type="GO" id="GO:0009306">
    <property type="term" value="P:protein secretion"/>
    <property type="evidence" value="ECO:0007669"/>
    <property type="project" value="InterPro"/>
</dbReference>
<feature type="transmembrane region" description="Helical" evidence="12">
    <location>
        <begin position="37"/>
        <end position="55"/>
    </location>
</feature>
<comment type="caution">
    <text evidence="13">The sequence shown here is derived from an EMBL/GenBank/DDBJ whole genome shotgun (WGS) entry which is preliminary data.</text>
</comment>
<keyword evidence="13" id="KW-0969">Cilium</keyword>
<evidence type="ECO:0000256" key="11">
    <source>
        <dbReference type="ARBA" id="ARBA00023225"/>
    </source>
</evidence>
<evidence type="ECO:0000256" key="2">
    <source>
        <dbReference type="ARBA" id="ARBA00010690"/>
    </source>
</evidence>
<reference evidence="13" key="2">
    <citation type="submission" date="2020-09" db="EMBL/GenBank/DDBJ databases">
        <authorList>
            <person name="Sun Q."/>
            <person name="Zhou Y."/>
        </authorList>
    </citation>
    <scope>NUCLEOTIDE SEQUENCE</scope>
    <source>
        <strain evidence="13">CGMCC 1.12698</strain>
    </source>
</reference>
<keyword evidence="4 12" id="KW-0813">Transport</keyword>
<keyword evidence="9 12" id="KW-1133">Transmembrane helix</keyword>
<dbReference type="InterPro" id="IPR029025">
    <property type="entry name" value="T3SS_substrate_exporter_C"/>
</dbReference>
<keyword evidence="11 12" id="KW-1006">Bacterial flagellum protein export</keyword>
<evidence type="ECO:0000256" key="9">
    <source>
        <dbReference type="ARBA" id="ARBA00022989"/>
    </source>
</evidence>
<comment type="subcellular location">
    <subcellularLocation>
        <location evidence="1">Cell membrane</location>
        <topology evidence="1">Multi-pass membrane protein</topology>
    </subcellularLocation>
</comment>
<dbReference type="GO" id="GO:0044780">
    <property type="term" value="P:bacterial-type flagellum assembly"/>
    <property type="evidence" value="ECO:0007669"/>
    <property type="project" value="InterPro"/>
</dbReference>
<dbReference type="EMBL" id="BMFK01000001">
    <property type="protein sequence ID" value="GGE65413.1"/>
    <property type="molecule type" value="Genomic_DNA"/>
</dbReference>
<evidence type="ECO:0000256" key="10">
    <source>
        <dbReference type="ARBA" id="ARBA00023136"/>
    </source>
</evidence>
<keyword evidence="6 12" id="KW-0812">Transmembrane</keyword>
<dbReference type="PRINTS" id="PR00950">
    <property type="entry name" value="TYPE3IMSPROT"/>
</dbReference>
<dbReference type="PANTHER" id="PTHR30531:SF12">
    <property type="entry name" value="FLAGELLAR BIOSYNTHETIC PROTEIN FLHB"/>
    <property type="match status" value="1"/>
</dbReference>
<organism evidence="13 14">
    <name type="scientific">Priestia taiwanensis</name>
    <dbReference type="NCBI Taxonomy" id="1347902"/>
    <lineage>
        <taxon>Bacteria</taxon>
        <taxon>Bacillati</taxon>
        <taxon>Bacillota</taxon>
        <taxon>Bacilli</taxon>
        <taxon>Bacillales</taxon>
        <taxon>Bacillaceae</taxon>
        <taxon>Priestia</taxon>
    </lineage>
</organism>
<comment type="function">
    <text evidence="12">Required for formation of the rod structure in the basal body of the flagellar apparatus. Together with FliI and FliH, may constitute the export apparatus of flagellin.</text>
</comment>
<dbReference type="GO" id="GO:0005886">
    <property type="term" value="C:plasma membrane"/>
    <property type="evidence" value="ECO:0007669"/>
    <property type="project" value="UniProtKB-SubCell"/>
</dbReference>
<dbReference type="FunFam" id="3.40.1690.10:FF:000001">
    <property type="entry name" value="Flagellar biosynthetic protein FlhB"/>
    <property type="match status" value="1"/>
</dbReference>
<dbReference type="Proteomes" id="UP000605259">
    <property type="component" value="Unassembled WGS sequence"/>
</dbReference>
<evidence type="ECO:0000256" key="3">
    <source>
        <dbReference type="ARBA" id="ARBA00021622"/>
    </source>
</evidence>
<dbReference type="NCBIfam" id="TIGR00328">
    <property type="entry name" value="flhB"/>
    <property type="match status" value="1"/>
</dbReference>
<keyword evidence="5 12" id="KW-1003">Cell membrane</keyword>
<evidence type="ECO:0000256" key="4">
    <source>
        <dbReference type="ARBA" id="ARBA00022448"/>
    </source>
</evidence>
<evidence type="ECO:0000313" key="13">
    <source>
        <dbReference type="EMBL" id="GGE65413.1"/>
    </source>
</evidence>
<name>A0A917ENR2_9BACI</name>
<comment type="similarity">
    <text evidence="2 12">Belongs to the type III secretion exporter family.</text>
</comment>
<evidence type="ECO:0000313" key="14">
    <source>
        <dbReference type="Proteomes" id="UP000605259"/>
    </source>
</evidence>
<dbReference type="SUPFAM" id="SSF160544">
    <property type="entry name" value="EscU C-terminal domain-like"/>
    <property type="match status" value="1"/>
</dbReference>
<gene>
    <name evidence="12 13" type="primary">flhB</name>
    <name evidence="13" type="ORF">GCM10007140_14500</name>
</gene>
<keyword evidence="7 12" id="KW-1005">Bacterial flagellum biogenesis</keyword>
<dbReference type="Pfam" id="PF01312">
    <property type="entry name" value="Bac_export_2"/>
    <property type="match status" value="1"/>
</dbReference>
<proteinExistence type="inferred from homology"/>
<protein>
    <recommendedName>
        <fullName evidence="3 12">Flagellar biosynthetic protein FlhB</fullName>
    </recommendedName>
</protein>
<evidence type="ECO:0000256" key="5">
    <source>
        <dbReference type="ARBA" id="ARBA00022475"/>
    </source>
</evidence>
<accession>A0A917ENR2</accession>
<keyword evidence="13" id="KW-0966">Cell projection</keyword>
<evidence type="ECO:0000256" key="6">
    <source>
        <dbReference type="ARBA" id="ARBA00022692"/>
    </source>
</evidence>
<reference evidence="13" key="1">
    <citation type="journal article" date="2014" name="Int. J. Syst. Evol. Microbiol.">
        <title>Complete genome sequence of Corynebacterium casei LMG S-19264T (=DSM 44701T), isolated from a smear-ripened cheese.</title>
        <authorList>
            <consortium name="US DOE Joint Genome Institute (JGI-PGF)"/>
            <person name="Walter F."/>
            <person name="Albersmeier A."/>
            <person name="Kalinowski J."/>
            <person name="Ruckert C."/>
        </authorList>
    </citation>
    <scope>NUCLEOTIDE SEQUENCE</scope>
    <source>
        <strain evidence="13">CGMCC 1.12698</strain>
    </source>
</reference>
<dbReference type="Gene3D" id="3.40.1690.10">
    <property type="entry name" value="secretion proteins EscU"/>
    <property type="match status" value="1"/>
</dbReference>
<evidence type="ECO:0000256" key="7">
    <source>
        <dbReference type="ARBA" id="ARBA00022795"/>
    </source>
</evidence>
<sequence length="360" mass="40843">MAQLKLDLQLFSGEKTEKATPKKREESRDKGQVAKSADVNTALILFASFLVLYAGKGYLYDRLQNFLVKSFSVYMTKEVTPQNIASLSYEILIDFMMMVAPFVGAAFLSALVANYIQVGFMFSTESIQMKGNRINPLSGFKRIYSLRAIVELVKSILKVILIGSIATFILWGHAGELLNLALIPLSSSLEMIFDIMIQMGLFVSVALVALSIFDYAYQKYDFEKNIRMSKQDIKDEHKKMEGDPFIKSKIKQKQREMSMRRMMQEIPNADVIITNPTHYAIALKYDDEKRDAPFIVAKGVDFVAQKIKDIANDHDIVMVENKPLARALYAQSEIGDEIPESFFKVVAEILAYVYQVKKKV</sequence>
<feature type="transmembrane region" description="Helical" evidence="12">
    <location>
        <begin position="191"/>
        <end position="217"/>
    </location>
</feature>
<keyword evidence="8 12" id="KW-0653">Protein transport</keyword>